<dbReference type="Pfam" id="PF00176">
    <property type="entry name" value="SNF2-rel_dom"/>
    <property type="match status" value="1"/>
</dbReference>
<dbReference type="InterPro" id="IPR027417">
    <property type="entry name" value="P-loop_NTPase"/>
</dbReference>
<evidence type="ECO:0000259" key="1">
    <source>
        <dbReference type="Pfam" id="PF00176"/>
    </source>
</evidence>
<dbReference type="Gene3D" id="3.40.50.10810">
    <property type="entry name" value="Tandem AAA-ATPase domain"/>
    <property type="match status" value="2"/>
</dbReference>
<comment type="caution">
    <text evidence="2">The sequence shown here is derived from an EMBL/GenBank/DDBJ whole genome shotgun (WGS) entry which is preliminary data.</text>
</comment>
<accession>A0A8K0GQU7</accession>
<name>A0A8K0GQU7_9ROSA</name>
<reference evidence="2" key="1">
    <citation type="submission" date="2020-03" db="EMBL/GenBank/DDBJ databases">
        <title>A high-quality chromosome-level genome assembly of a woody plant with both climbing and erect habits, Rhamnella rubrinervis.</title>
        <authorList>
            <person name="Lu Z."/>
            <person name="Yang Y."/>
            <person name="Zhu X."/>
            <person name="Sun Y."/>
        </authorList>
    </citation>
    <scope>NUCLEOTIDE SEQUENCE</scope>
    <source>
        <strain evidence="2">BYM</strain>
        <tissue evidence="2">Leaf</tissue>
    </source>
</reference>
<dbReference type="OrthoDB" id="1746101at2759"/>
<evidence type="ECO:0000313" key="2">
    <source>
        <dbReference type="EMBL" id="KAF3438072.1"/>
    </source>
</evidence>
<sequence>MVVARKSTLGNWTNEIKRFCPMLRAVKFLGNPEERNNLHELWSLLNFLLPEIFSSAETFDEWFQISGENDQQEFVVFYIDSFFLFVSSYSSFSGHLRLKSDVENGLPPKKETILKVAVNKDELLQMVRFGAEMVFSFKYSTITDEDIDRIIAKGEEAAAEIDAKMKKFTGDAIKFKMDNCM</sequence>
<dbReference type="InterPro" id="IPR000330">
    <property type="entry name" value="SNF2_N"/>
</dbReference>
<keyword evidence="3" id="KW-1185">Reference proteome</keyword>
<dbReference type="Gene3D" id="3.40.50.300">
    <property type="entry name" value="P-loop containing nucleotide triphosphate hydrolases"/>
    <property type="match status" value="1"/>
</dbReference>
<proteinExistence type="predicted"/>
<dbReference type="AlphaFoldDB" id="A0A8K0GQU7"/>
<organism evidence="2 3">
    <name type="scientific">Rhamnella rubrinervis</name>
    <dbReference type="NCBI Taxonomy" id="2594499"/>
    <lineage>
        <taxon>Eukaryota</taxon>
        <taxon>Viridiplantae</taxon>
        <taxon>Streptophyta</taxon>
        <taxon>Embryophyta</taxon>
        <taxon>Tracheophyta</taxon>
        <taxon>Spermatophyta</taxon>
        <taxon>Magnoliopsida</taxon>
        <taxon>eudicotyledons</taxon>
        <taxon>Gunneridae</taxon>
        <taxon>Pentapetalae</taxon>
        <taxon>rosids</taxon>
        <taxon>fabids</taxon>
        <taxon>Rosales</taxon>
        <taxon>Rhamnaceae</taxon>
        <taxon>rhamnoid group</taxon>
        <taxon>Rhamneae</taxon>
        <taxon>Rhamnella</taxon>
    </lineage>
</organism>
<dbReference type="InterPro" id="IPR038718">
    <property type="entry name" value="SNF2-like_sf"/>
</dbReference>
<dbReference type="GO" id="GO:0005524">
    <property type="term" value="F:ATP binding"/>
    <property type="evidence" value="ECO:0007669"/>
    <property type="project" value="InterPro"/>
</dbReference>
<evidence type="ECO:0000313" key="3">
    <source>
        <dbReference type="Proteomes" id="UP000796880"/>
    </source>
</evidence>
<feature type="domain" description="SNF2 N-terminal" evidence="1">
    <location>
        <begin position="36"/>
        <end position="122"/>
    </location>
</feature>
<dbReference type="PANTHER" id="PTHR10799">
    <property type="entry name" value="SNF2/RAD54 HELICASE FAMILY"/>
    <property type="match status" value="1"/>
</dbReference>
<protein>
    <recommendedName>
        <fullName evidence="1">SNF2 N-terminal domain-containing protein</fullName>
    </recommendedName>
</protein>
<dbReference type="EMBL" id="VOIH02000009">
    <property type="protein sequence ID" value="KAF3438072.1"/>
    <property type="molecule type" value="Genomic_DNA"/>
</dbReference>
<gene>
    <name evidence="2" type="ORF">FNV43_RR20828</name>
</gene>
<dbReference type="Proteomes" id="UP000796880">
    <property type="component" value="Unassembled WGS sequence"/>
</dbReference>